<sequence>MRDFKEGKVVLPITKDRYGWVISEPSFDLSIIQDHEMNLRVARERGIDPLSFSDISQQLGEGWNIWVLFDTVLRAFRGNYWRVLEIDRKQEEVELQFCGRFGISDYKGIEPFRLSVHEPFFTGVTVQKFVDDKSGEPVSLTEFHVRKGGREPMDVLQELKCSEEIYWSQGAGPYFGLLNFKYIEPQRGRIPSSG</sequence>
<reference evidence="1 2" key="1">
    <citation type="journal article" date="2016" name="Nat. Commun.">
        <title>Thousands of microbial genomes shed light on interconnected biogeochemical processes in an aquifer system.</title>
        <authorList>
            <person name="Anantharaman K."/>
            <person name="Brown C.T."/>
            <person name="Hug L.A."/>
            <person name="Sharon I."/>
            <person name="Castelle C.J."/>
            <person name="Probst A.J."/>
            <person name="Thomas B.C."/>
            <person name="Singh A."/>
            <person name="Wilkins M.J."/>
            <person name="Karaoz U."/>
            <person name="Brodie E.L."/>
            <person name="Williams K.H."/>
            <person name="Hubbard S.S."/>
            <person name="Banfield J.F."/>
        </authorList>
    </citation>
    <scope>NUCLEOTIDE SEQUENCE [LARGE SCALE GENOMIC DNA]</scope>
</reference>
<name>A0A1G1VLM3_9BACT</name>
<dbReference type="EMBL" id="MHCI01000018">
    <property type="protein sequence ID" value="OGY16271.1"/>
    <property type="molecule type" value="Genomic_DNA"/>
</dbReference>
<comment type="caution">
    <text evidence="1">The sequence shown here is derived from an EMBL/GenBank/DDBJ whole genome shotgun (WGS) entry which is preliminary data.</text>
</comment>
<evidence type="ECO:0000313" key="2">
    <source>
        <dbReference type="Proteomes" id="UP000179069"/>
    </source>
</evidence>
<dbReference type="AlphaFoldDB" id="A0A1G1VLM3"/>
<protein>
    <submittedName>
        <fullName evidence="1">Uncharacterized protein</fullName>
    </submittedName>
</protein>
<gene>
    <name evidence="1" type="ORF">A2785_01620</name>
</gene>
<evidence type="ECO:0000313" key="1">
    <source>
        <dbReference type="EMBL" id="OGY16271.1"/>
    </source>
</evidence>
<organism evidence="1 2">
    <name type="scientific">Candidatus Chisholmbacteria bacterium RIFCSPHIGHO2_01_FULL_49_18</name>
    <dbReference type="NCBI Taxonomy" id="1797590"/>
    <lineage>
        <taxon>Bacteria</taxon>
        <taxon>Candidatus Chisholmiibacteriota</taxon>
    </lineage>
</organism>
<proteinExistence type="predicted"/>
<dbReference type="Proteomes" id="UP000179069">
    <property type="component" value="Unassembled WGS sequence"/>
</dbReference>
<accession>A0A1G1VLM3</accession>